<dbReference type="OrthoDB" id="410307at2759"/>
<evidence type="ECO:0000256" key="1">
    <source>
        <dbReference type="ARBA" id="ARBA00022723"/>
    </source>
</evidence>
<feature type="zinc finger region" description="C3H1-type" evidence="5">
    <location>
        <begin position="240"/>
        <end position="268"/>
    </location>
</feature>
<dbReference type="Proteomes" id="UP000813463">
    <property type="component" value="Chromosome 1"/>
</dbReference>
<keyword evidence="6" id="KW-0175">Coiled coil</keyword>
<dbReference type="FunFam" id="4.10.1000.10:FF:000002">
    <property type="entry name" value="Zinc finger protein 36, C3H1 type-like 1"/>
    <property type="match status" value="1"/>
</dbReference>
<accession>A0A9R0K9T8</accession>
<dbReference type="GeneID" id="110801621"/>
<name>A0A9R0K9T8_SPIOL</name>
<reference evidence="9" key="2">
    <citation type="submission" date="2025-08" db="UniProtKB">
        <authorList>
            <consortium name="RefSeq"/>
        </authorList>
    </citation>
    <scope>IDENTIFICATION</scope>
    <source>
        <tissue evidence="9">Leaf</tissue>
    </source>
</reference>
<dbReference type="SUPFAM" id="SSF90229">
    <property type="entry name" value="CCCH zinc finger"/>
    <property type="match status" value="2"/>
</dbReference>
<evidence type="ECO:0000256" key="5">
    <source>
        <dbReference type="PROSITE-ProRule" id="PRU00723"/>
    </source>
</evidence>
<keyword evidence="8" id="KW-1185">Reference proteome</keyword>
<sequence length="268" mass="30083">MDNSSNDDYACDIIKNYCLFSSASSSPPSTPSAVAADASLEAGTGLYRARLILENQLYDELLNRYRLAITRLRELSREAIALQEENEWLRLTNGDLTRRLNGVLSVSEQPCVGNVFGASTYSPTSTVIDDDEEEDERITLPKSISIRSPGFFKLVNSPTQINHQSPSPTQHVNGTVSICISSKLRVKNEEKALEMDVFNQGMYKTELCNKWQETGTCPYSQQCQFAHGVSELRPVIRHPRYKTQVCRMVLSGVPCPYGHRCHFRHSLS</sequence>
<evidence type="ECO:0000256" key="3">
    <source>
        <dbReference type="ARBA" id="ARBA00022771"/>
    </source>
</evidence>
<evidence type="ECO:0000259" key="7">
    <source>
        <dbReference type="PROSITE" id="PS50103"/>
    </source>
</evidence>
<feature type="domain" description="C3H1-type" evidence="7">
    <location>
        <begin position="240"/>
        <end position="268"/>
    </location>
</feature>
<feature type="domain" description="C3H1-type" evidence="7">
    <location>
        <begin position="202"/>
        <end position="230"/>
    </location>
</feature>
<evidence type="ECO:0000256" key="6">
    <source>
        <dbReference type="SAM" id="Coils"/>
    </source>
</evidence>
<dbReference type="Gene3D" id="4.10.1000.10">
    <property type="entry name" value="Zinc finger, CCCH-type"/>
    <property type="match status" value="2"/>
</dbReference>
<evidence type="ECO:0000313" key="8">
    <source>
        <dbReference type="Proteomes" id="UP000813463"/>
    </source>
</evidence>
<dbReference type="InterPro" id="IPR036855">
    <property type="entry name" value="Znf_CCCH_sf"/>
</dbReference>
<feature type="coiled-coil region" evidence="6">
    <location>
        <begin position="58"/>
        <end position="92"/>
    </location>
</feature>
<dbReference type="PANTHER" id="PTHR12547">
    <property type="entry name" value="CCCH ZINC FINGER/TIS11-RELATED"/>
    <property type="match status" value="1"/>
</dbReference>
<evidence type="ECO:0000313" key="9">
    <source>
        <dbReference type="RefSeq" id="XP_021862680.1"/>
    </source>
</evidence>
<protein>
    <submittedName>
        <fullName evidence="9">Zinc finger CCCH domain-containing protein 14 isoform X1</fullName>
    </submittedName>
</protein>
<dbReference type="SMART" id="SM00356">
    <property type="entry name" value="ZnF_C3H1"/>
    <property type="match status" value="2"/>
</dbReference>
<dbReference type="InterPro" id="IPR045877">
    <property type="entry name" value="ZFP36-like"/>
</dbReference>
<dbReference type="GO" id="GO:0003729">
    <property type="term" value="F:mRNA binding"/>
    <property type="evidence" value="ECO:0007669"/>
    <property type="project" value="InterPro"/>
</dbReference>
<keyword evidence="1 5" id="KW-0479">Metal-binding</keyword>
<keyword evidence="4 5" id="KW-0862">Zinc</keyword>
<organism evidence="8 9">
    <name type="scientific">Spinacia oleracea</name>
    <name type="common">Spinach</name>
    <dbReference type="NCBI Taxonomy" id="3562"/>
    <lineage>
        <taxon>Eukaryota</taxon>
        <taxon>Viridiplantae</taxon>
        <taxon>Streptophyta</taxon>
        <taxon>Embryophyta</taxon>
        <taxon>Tracheophyta</taxon>
        <taxon>Spermatophyta</taxon>
        <taxon>Magnoliopsida</taxon>
        <taxon>eudicotyledons</taxon>
        <taxon>Gunneridae</taxon>
        <taxon>Pentapetalae</taxon>
        <taxon>Caryophyllales</taxon>
        <taxon>Chenopodiaceae</taxon>
        <taxon>Chenopodioideae</taxon>
        <taxon>Anserineae</taxon>
        <taxon>Spinacia</taxon>
    </lineage>
</organism>
<keyword evidence="3 5" id="KW-0863">Zinc-finger</keyword>
<dbReference type="GO" id="GO:0008270">
    <property type="term" value="F:zinc ion binding"/>
    <property type="evidence" value="ECO:0007669"/>
    <property type="project" value="UniProtKB-KW"/>
</dbReference>
<feature type="zinc finger region" description="C3H1-type" evidence="5">
    <location>
        <begin position="202"/>
        <end position="230"/>
    </location>
</feature>
<dbReference type="InterPro" id="IPR000571">
    <property type="entry name" value="Znf_CCCH"/>
</dbReference>
<evidence type="ECO:0000256" key="4">
    <source>
        <dbReference type="ARBA" id="ARBA00022833"/>
    </source>
</evidence>
<dbReference type="AlphaFoldDB" id="A0A9R0K9T8"/>
<dbReference type="KEGG" id="soe:110801621"/>
<dbReference type="Pfam" id="PF00642">
    <property type="entry name" value="zf-CCCH"/>
    <property type="match status" value="1"/>
</dbReference>
<reference evidence="8" key="1">
    <citation type="journal article" date="2021" name="Nat. Commun.">
        <title>Genomic analyses provide insights into spinach domestication and the genetic basis of agronomic traits.</title>
        <authorList>
            <person name="Cai X."/>
            <person name="Sun X."/>
            <person name="Xu C."/>
            <person name="Sun H."/>
            <person name="Wang X."/>
            <person name="Ge C."/>
            <person name="Zhang Z."/>
            <person name="Wang Q."/>
            <person name="Fei Z."/>
            <person name="Jiao C."/>
            <person name="Wang Q."/>
        </authorList>
    </citation>
    <scope>NUCLEOTIDE SEQUENCE [LARGE SCALE GENOMIC DNA]</scope>
    <source>
        <strain evidence="8">cv. Varoflay</strain>
    </source>
</reference>
<dbReference type="RefSeq" id="XP_021862680.1">
    <property type="nucleotide sequence ID" value="XM_022006988.2"/>
</dbReference>
<proteinExistence type="predicted"/>
<gene>
    <name evidence="9" type="primary">LOC110801621</name>
</gene>
<dbReference type="FunFam" id="4.10.1000.10:FF:000001">
    <property type="entry name" value="zinc finger CCCH domain-containing protein 15-like"/>
    <property type="match status" value="1"/>
</dbReference>
<keyword evidence="2" id="KW-0677">Repeat</keyword>
<evidence type="ECO:0000256" key="2">
    <source>
        <dbReference type="ARBA" id="ARBA00022737"/>
    </source>
</evidence>
<dbReference type="PANTHER" id="PTHR12547:SF162">
    <property type="entry name" value="ZINC FINGER CCCH DOMAIN-CONTAINING PROTEIN 15"/>
    <property type="match status" value="1"/>
</dbReference>
<dbReference type="PROSITE" id="PS50103">
    <property type="entry name" value="ZF_C3H1"/>
    <property type="match status" value="2"/>
</dbReference>